<evidence type="ECO:0000256" key="1">
    <source>
        <dbReference type="SAM" id="MobiDB-lite"/>
    </source>
</evidence>
<feature type="transmembrane region" description="Helical" evidence="2">
    <location>
        <begin position="200"/>
        <end position="220"/>
    </location>
</feature>
<dbReference type="EMBL" id="ML977511">
    <property type="protein sequence ID" value="KAF2127247.1"/>
    <property type="molecule type" value="Genomic_DNA"/>
</dbReference>
<feature type="transmembrane region" description="Helical" evidence="2">
    <location>
        <begin position="54"/>
        <end position="75"/>
    </location>
</feature>
<feature type="domain" description="MHYT" evidence="3">
    <location>
        <begin position="19"/>
        <end position="224"/>
    </location>
</feature>
<sequence length="834" mass="92664">MDSKIALKYPMHSQPKIVFVPYLIFCSYLVSLVGAFTTVELLHRRVSGSGWRSWVQLAGCAISFGGVAIWCMHFVGNRAIILGDGEAEIQLYYSSTFTTISFILPVVVLFLGFVVADRFYKGNKRAITRFCSLLVCSICAGASIVEMHYVGNYGTSDFNLLLSWPHIFGAAVIAVGASLLSFGLFFHWSGHWMNNIWRRILVACFLALAVSGMHWTAAAGTKYEITGYHQESGRERNTTLIIALSLSLTSCVVVFLLGFLKQRHQKMLRDRAQQFVLAVVTFDAEGRLLVSQGGLLPSQTITRQFHQKTFDDEFNTSHPVFQWIFRVSRNWSGIVDLVPSMRDHLQATGYLQTYSPVIGSGSRTSFGSENDSGYSTTFKELFCVTASEIAKSLDTGLQNLGSLYEGVLTTGTLSTRTIFKDTHGNKMSVAADVATSQKDIEAGIVNPILLGKGQMLVLTKKVDIGEANRLQNLGYRFANMEQVGEHLARSLQVSREDLEVLVGRLYAFSQREPSIPASGTYLASFLIQPSPGMRGLDVIVPRDTPDRLPMVKLSDGELNSREAKLLATFDGRRLDDCLARTSRLSGSITEDTVFLESFRNKILDLLQHSPEAELHRAVFSSHKLAIAHGFNGQKEMKQATVFAFCGIKEIYNQSLQSHTLKTIPMSFFQTYMRSYPGCPDHAILAHKNHKEFSTLIRTTSNPKPGRSSKLPRTPGSRHSNRWPHKLQPPRSSSMEMIVRSDFDFEKGLVQLPTEAHGGHFWGGIMVTSEQKIVIDETKEDGGALEMCNMGVRTEAGVADAEQQTLADRLMSITTSFRDTHAGQAPPEDVHYGRR</sequence>
<organism evidence="4 5">
    <name type="scientific">Dothidotthia symphoricarpi CBS 119687</name>
    <dbReference type="NCBI Taxonomy" id="1392245"/>
    <lineage>
        <taxon>Eukaryota</taxon>
        <taxon>Fungi</taxon>
        <taxon>Dikarya</taxon>
        <taxon>Ascomycota</taxon>
        <taxon>Pezizomycotina</taxon>
        <taxon>Dothideomycetes</taxon>
        <taxon>Pleosporomycetidae</taxon>
        <taxon>Pleosporales</taxon>
        <taxon>Dothidotthiaceae</taxon>
        <taxon>Dothidotthia</taxon>
    </lineage>
</organism>
<feature type="transmembrane region" description="Helical" evidence="2">
    <location>
        <begin position="127"/>
        <end position="147"/>
    </location>
</feature>
<dbReference type="GeneID" id="54406495"/>
<feature type="region of interest" description="Disordered" evidence="1">
    <location>
        <begin position="696"/>
        <end position="732"/>
    </location>
</feature>
<evidence type="ECO:0000256" key="2">
    <source>
        <dbReference type="SAM" id="Phobius"/>
    </source>
</evidence>
<dbReference type="InterPro" id="IPR005330">
    <property type="entry name" value="MHYT_dom"/>
</dbReference>
<dbReference type="AlphaFoldDB" id="A0A6A6A8V1"/>
<dbReference type="PANTHER" id="PTHR35152:SF1">
    <property type="entry name" value="DOMAIN SIGNALLING PROTEIN, PUTATIVE (AFU_ORTHOLOGUE AFUA_5G11310)-RELATED"/>
    <property type="match status" value="1"/>
</dbReference>
<evidence type="ECO:0000259" key="3">
    <source>
        <dbReference type="PROSITE" id="PS50924"/>
    </source>
</evidence>
<accession>A0A6A6A8V1</accession>
<dbReference type="OrthoDB" id="264015at2759"/>
<keyword evidence="2" id="KW-0472">Membrane</keyword>
<dbReference type="Pfam" id="PF03707">
    <property type="entry name" value="MHYT"/>
    <property type="match status" value="1"/>
</dbReference>
<evidence type="ECO:0000313" key="4">
    <source>
        <dbReference type="EMBL" id="KAF2127247.1"/>
    </source>
</evidence>
<feature type="transmembrane region" description="Helical" evidence="2">
    <location>
        <begin position="240"/>
        <end position="260"/>
    </location>
</feature>
<evidence type="ECO:0000313" key="5">
    <source>
        <dbReference type="Proteomes" id="UP000799771"/>
    </source>
</evidence>
<feature type="transmembrane region" description="Helical" evidence="2">
    <location>
        <begin position="20"/>
        <end position="42"/>
    </location>
</feature>
<name>A0A6A6A8V1_9PLEO</name>
<dbReference type="RefSeq" id="XP_033521636.1">
    <property type="nucleotide sequence ID" value="XM_033666063.1"/>
</dbReference>
<gene>
    <name evidence="4" type="ORF">P153DRAFT_344709</name>
</gene>
<keyword evidence="5" id="KW-1185">Reference proteome</keyword>
<feature type="transmembrane region" description="Helical" evidence="2">
    <location>
        <begin position="95"/>
        <end position="115"/>
    </location>
</feature>
<reference evidence="4" key="1">
    <citation type="journal article" date="2020" name="Stud. Mycol.">
        <title>101 Dothideomycetes genomes: a test case for predicting lifestyles and emergence of pathogens.</title>
        <authorList>
            <person name="Haridas S."/>
            <person name="Albert R."/>
            <person name="Binder M."/>
            <person name="Bloem J."/>
            <person name="Labutti K."/>
            <person name="Salamov A."/>
            <person name="Andreopoulos B."/>
            <person name="Baker S."/>
            <person name="Barry K."/>
            <person name="Bills G."/>
            <person name="Bluhm B."/>
            <person name="Cannon C."/>
            <person name="Castanera R."/>
            <person name="Culley D."/>
            <person name="Daum C."/>
            <person name="Ezra D."/>
            <person name="Gonzalez J."/>
            <person name="Henrissat B."/>
            <person name="Kuo A."/>
            <person name="Liang C."/>
            <person name="Lipzen A."/>
            <person name="Lutzoni F."/>
            <person name="Magnuson J."/>
            <person name="Mondo S."/>
            <person name="Nolan M."/>
            <person name="Ohm R."/>
            <person name="Pangilinan J."/>
            <person name="Park H.-J."/>
            <person name="Ramirez L."/>
            <person name="Alfaro M."/>
            <person name="Sun H."/>
            <person name="Tritt A."/>
            <person name="Yoshinaga Y."/>
            <person name="Zwiers L.-H."/>
            <person name="Turgeon B."/>
            <person name="Goodwin S."/>
            <person name="Spatafora J."/>
            <person name="Crous P."/>
            <person name="Grigoriev I."/>
        </authorList>
    </citation>
    <scope>NUCLEOTIDE SEQUENCE</scope>
    <source>
        <strain evidence="4">CBS 119687</strain>
    </source>
</reference>
<dbReference type="Proteomes" id="UP000799771">
    <property type="component" value="Unassembled WGS sequence"/>
</dbReference>
<dbReference type="PROSITE" id="PS50924">
    <property type="entry name" value="MHYT"/>
    <property type="match status" value="1"/>
</dbReference>
<feature type="transmembrane region" description="Helical" evidence="2">
    <location>
        <begin position="167"/>
        <end position="188"/>
    </location>
</feature>
<keyword evidence="2" id="KW-1133">Transmembrane helix</keyword>
<keyword evidence="2" id="KW-0812">Transmembrane</keyword>
<protein>
    <recommendedName>
        <fullName evidence="3">MHYT domain-containing protein</fullName>
    </recommendedName>
</protein>
<dbReference type="PANTHER" id="PTHR35152">
    <property type="entry name" value="DOMAIN SIGNALLING PROTEIN, PUTATIVE (AFU_ORTHOLOGUE AFUA_5G11310)-RELATED"/>
    <property type="match status" value="1"/>
</dbReference>
<proteinExistence type="predicted"/>